<reference evidence="1 2" key="1">
    <citation type="submission" date="2018-11" db="EMBL/GenBank/DDBJ databases">
        <authorList>
            <consortium name="Pathogen Informatics"/>
        </authorList>
    </citation>
    <scope>NUCLEOTIDE SEQUENCE [LARGE SCALE GENOMIC DNA]</scope>
    <source>
        <strain evidence="1 2">Zambia</strain>
    </source>
</reference>
<sequence length="153" mass="17435">MVAGDQRLVRTPFVHSGSCSPCVPFVWNQGFPTRLGGSSISTYPVKAKGIRSEECNCDNVMDDSLIDNKLEILRDNQSLYLDDSFKHKYNSNDGHVVNVHNRINCGTTVKRHRISSVQDSEKEMKYSCIQCDRKFSSKFRLIEHKKVIHDGEL</sequence>
<dbReference type="Proteomes" id="UP000277204">
    <property type="component" value="Unassembled WGS sequence"/>
</dbReference>
<organism evidence="1 2">
    <name type="scientific">Schistosoma margrebowiei</name>
    <dbReference type="NCBI Taxonomy" id="48269"/>
    <lineage>
        <taxon>Eukaryota</taxon>
        <taxon>Metazoa</taxon>
        <taxon>Spiralia</taxon>
        <taxon>Lophotrochozoa</taxon>
        <taxon>Platyhelminthes</taxon>
        <taxon>Trematoda</taxon>
        <taxon>Digenea</taxon>
        <taxon>Strigeidida</taxon>
        <taxon>Schistosomatoidea</taxon>
        <taxon>Schistosomatidae</taxon>
        <taxon>Schistosoma</taxon>
    </lineage>
</organism>
<evidence type="ECO:0000313" key="1">
    <source>
        <dbReference type="EMBL" id="VDP50048.1"/>
    </source>
</evidence>
<accession>A0A183N756</accession>
<keyword evidence="2" id="KW-1185">Reference proteome</keyword>
<proteinExistence type="predicted"/>
<dbReference type="SMART" id="SM00355">
    <property type="entry name" value="ZnF_C2H2"/>
    <property type="match status" value="1"/>
</dbReference>
<dbReference type="PROSITE" id="PS50157">
    <property type="entry name" value="ZINC_FINGER_C2H2_2"/>
    <property type="match status" value="1"/>
</dbReference>
<dbReference type="InterPro" id="IPR013087">
    <property type="entry name" value="Znf_C2H2_type"/>
</dbReference>
<protein>
    <submittedName>
        <fullName evidence="1">Uncharacterized protein</fullName>
    </submittedName>
</protein>
<gene>
    <name evidence="1" type="ORF">SMRZ_LOCUS24131</name>
</gene>
<dbReference type="STRING" id="48269.A0A183N756"/>
<dbReference type="EMBL" id="UZAI01020174">
    <property type="protein sequence ID" value="VDP50048.1"/>
    <property type="molecule type" value="Genomic_DNA"/>
</dbReference>
<dbReference type="Gene3D" id="3.30.160.60">
    <property type="entry name" value="Classic Zinc Finger"/>
    <property type="match status" value="1"/>
</dbReference>
<dbReference type="PROSITE" id="PS00028">
    <property type="entry name" value="ZINC_FINGER_C2H2_1"/>
    <property type="match status" value="1"/>
</dbReference>
<name>A0A183N756_9TREM</name>
<dbReference type="AlphaFoldDB" id="A0A183N756"/>
<evidence type="ECO:0000313" key="2">
    <source>
        <dbReference type="Proteomes" id="UP000277204"/>
    </source>
</evidence>